<keyword evidence="5" id="KW-0804">Transcription</keyword>
<dbReference type="SUPFAM" id="SSF46785">
    <property type="entry name" value="Winged helix' DNA-binding domain"/>
    <property type="match status" value="1"/>
</dbReference>
<evidence type="ECO:0000256" key="2">
    <source>
        <dbReference type="ARBA" id="ARBA00023015"/>
    </source>
</evidence>
<name>A0ABU8PZI6_9GAMM</name>
<feature type="domain" description="HTH lysR-type" evidence="6">
    <location>
        <begin position="6"/>
        <end position="63"/>
    </location>
</feature>
<gene>
    <name evidence="7" type="primary">ampR</name>
    <name evidence="7" type="ORF">WH298_20250</name>
</gene>
<reference evidence="7 8" key="1">
    <citation type="submission" date="2023-12" db="EMBL/GenBank/DDBJ databases">
        <title>Gut-associated functions are favored during microbiome assembly across C. elegans life.</title>
        <authorList>
            <person name="Zimmermann J."/>
        </authorList>
    </citation>
    <scope>NUCLEOTIDE SEQUENCE [LARGE SCALE GENOMIC DNA]</scope>
    <source>
        <strain evidence="7 8">BIGb0393</strain>
    </source>
</reference>
<keyword evidence="2" id="KW-0805">Transcription regulation</keyword>
<dbReference type="Gene3D" id="3.40.190.10">
    <property type="entry name" value="Periplasmic binding protein-like II"/>
    <property type="match status" value="2"/>
</dbReference>
<dbReference type="EMBL" id="JBBGZW010000002">
    <property type="protein sequence ID" value="MEJ5047520.1"/>
    <property type="molecule type" value="Genomic_DNA"/>
</dbReference>
<dbReference type="PRINTS" id="PR00039">
    <property type="entry name" value="HTHLYSR"/>
</dbReference>
<dbReference type="Proteomes" id="UP001362100">
    <property type="component" value="Unassembled WGS sequence"/>
</dbReference>
<evidence type="ECO:0000313" key="7">
    <source>
        <dbReference type="EMBL" id="MEJ5047520.1"/>
    </source>
</evidence>
<dbReference type="InterPro" id="IPR005119">
    <property type="entry name" value="LysR_subst-bd"/>
</dbReference>
<evidence type="ECO:0000313" key="8">
    <source>
        <dbReference type="Proteomes" id="UP001362100"/>
    </source>
</evidence>
<proteinExistence type="inferred from homology"/>
<dbReference type="SUPFAM" id="SSF53850">
    <property type="entry name" value="Periplasmic binding protein-like II"/>
    <property type="match status" value="1"/>
</dbReference>
<protein>
    <submittedName>
        <fullName evidence="7">LysR family transcriptional regulator AmpR</fullName>
    </submittedName>
</protein>
<organism evidence="7 8">
    <name type="scientific">Pantoea nemavictus</name>
    <dbReference type="NCBI Taxonomy" id="2726955"/>
    <lineage>
        <taxon>Bacteria</taxon>
        <taxon>Pseudomonadati</taxon>
        <taxon>Pseudomonadota</taxon>
        <taxon>Gammaproteobacteria</taxon>
        <taxon>Enterobacterales</taxon>
        <taxon>Erwiniaceae</taxon>
        <taxon>Pantoea</taxon>
    </lineage>
</organism>
<evidence type="ECO:0000256" key="5">
    <source>
        <dbReference type="ARBA" id="ARBA00023163"/>
    </source>
</evidence>
<evidence type="ECO:0000256" key="3">
    <source>
        <dbReference type="ARBA" id="ARBA00023125"/>
    </source>
</evidence>
<dbReference type="PANTHER" id="PTHR30537">
    <property type="entry name" value="HTH-TYPE TRANSCRIPTIONAL REGULATOR"/>
    <property type="match status" value="1"/>
</dbReference>
<keyword evidence="3" id="KW-0238">DNA-binding</keyword>
<comment type="caution">
    <text evidence="7">The sequence shown here is derived from an EMBL/GenBank/DDBJ whole genome shotgun (WGS) entry which is preliminary data.</text>
</comment>
<dbReference type="RefSeq" id="WP_180823807.1">
    <property type="nucleotide sequence ID" value="NZ_JACAWY010000002.1"/>
</dbReference>
<dbReference type="InterPro" id="IPR036388">
    <property type="entry name" value="WH-like_DNA-bd_sf"/>
</dbReference>
<evidence type="ECO:0000256" key="1">
    <source>
        <dbReference type="ARBA" id="ARBA00009437"/>
    </source>
</evidence>
<dbReference type="PROSITE" id="PS50931">
    <property type="entry name" value="HTH_LYSR"/>
    <property type="match status" value="1"/>
</dbReference>
<keyword evidence="8" id="KW-1185">Reference proteome</keyword>
<dbReference type="Gene3D" id="1.10.10.10">
    <property type="entry name" value="Winged helix-like DNA-binding domain superfamily/Winged helix DNA-binding domain"/>
    <property type="match status" value="1"/>
</dbReference>
<dbReference type="Pfam" id="PF03466">
    <property type="entry name" value="LysR_substrate"/>
    <property type="match status" value="1"/>
</dbReference>
<dbReference type="InterPro" id="IPR036390">
    <property type="entry name" value="WH_DNA-bd_sf"/>
</dbReference>
<dbReference type="PANTHER" id="PTHR30537:SF70">
    <property type="entry name" value="HTH-TYPE TRANSCRIPTIONAL ACTIVATOR AMPR"/>
    <property type="match status" value="1"/>
</dbReference>
<keyword evidence="4" id="KW-0010">Activator</keyword>
<dbReference type="Pfam" id="PF00126">
    <property type="entry name" value="HTH_1"/>
    <property type="match status" value="1"/>
</dbReference>
<sequence length="299" mass="33367">MTRPYIPLNALRAFEAAARHLSFTNAAIELHVTHAAVSQQVKSLEQQLGCPLFVRVSRGLMLTPQGESLLPVLNDSFDRIADTLDRFSAGRMREKLKVGVVGSFATGLLLPRLNDFNQRHPHIELQLSTHNNRVDPAAEGHDYTIRFGSGAWHSTEAKCICPAPLSPLCSPSIARQLQQPADVHKFTLLRSFRRDEWSQWLQSINEHPPSPAHPVMIFDSSLTMIEAAMQEAGVALAPVNIFSHLLQTGRLVRPFNAEINLGSYWLTRLQSRSESAAMTAFSVWLGEQFGQHKQSIYKA</sequence>
<evidence type="ECO:0000256" key="4">
    <source>
        <dbReference type="ARBA" id="ARBA00023159"/>
    </source>
</evidence>
<comment type="similarity">
    <text evidence="1">Belongs to the LysR transcriptional regulatory family.</text>
</comment>
<accession>A0ABU8PZI6</accession>
<dbReference type="InterPro" id="IPR000847">
    <property type="entry name" value="LysR_HTH_N"/>
</dbReference>
<dbReference type="InterPro" id="IPR058163">
    <property type="entry name" value="LysR-type_TF_proteobact-type"/>
</dbReference>
<evidence type="ECO:0000259" key="6">
    <source>
        <dbReference type="PROSITE" id="PS50931"/>
    </source>
</evidence>